<gene>
    <name evidence="2" type="ORF">HGMM_OP4C372</name>
</gene>
<feature type="transmembrane region" description="Helical" evidence="1">
    <location>
        <begin position="144"/>
        <end position="165"/>
    </location>
</feature>
<keyword evidence="1" id="KW-0812">Transmembrane</keyword>
<feature type="transmembrane region" description="Helical" evidence="1">
    <location>
        <begin position="177"/>
        <end position="197"/>
    </location>
</feature>
<dbReference type="EMBL" id="AP011803">
    <property type="protein sequence ID" value="BAL59736.1"/>
    <property type="molecule type" value="Genomic_DNA"/>
</dbReference>
<sequence>MFRAEVQKYLWSRWFWASQLAGIAFALLFALKDFYFNTARYSVIDGYMHASGSLSLFWQTILPLVAVLFAAYLICSEYGWGTLRLYFFEGVERVAVARVKFAMMLFALLSFAFSYYAVVMTLSVVLFGLSGILIADRVMSAGEVILRLTASYVWGVALIGVFAGLAQIFSLQLRGNLGFASFSALGIFYFVMLSGAITRLPLLEYLTRPGREVLRERLLTNEVGSVFLKGAALLIILYGLVYWVFRRQLQKMDILLV</sequence>
<keyword evidence="1" id="KW-0472">Membrane</keyword>
<dbReference type="AlphaFoldDB" id="H5ST86"/>
<protein>
    <recommendedName>
        <fullName evidence="3">ABC-2 type transport system permease protein</fullName>
    </recommendedName>
</protein>
<feature type="transmembrane region" description="Helical" evidence="1">
    <location>
        <begin position="101"/>
        <end position="132"/>
    </location>
</feature>
<proteinExistence type="predicted"/>
<keyword evidence="1" id="KW-1133">Transmembrane helix</keyword>
<evidence type="ECO:0000313" key="2">
    <source>
        <dbReference type="EMBL" id="BAL59736.1"/>
    </source>
</evidence>
<organism evidence="2">
    <name type="scientific">Acetithermum autotrophicum</name>
    <dbReference type="NCBI Taxonomy" id="1446466"/>
    <lineage>
        <taxon>Bacteria</taxon>
        <taxon>Candidatus Bipolaricaulota</taxon>
        <taxon>Candidatus Acetithermum</taxon>
    </lineage>
</organism>
<reference evidence="2" key="2">
    <citation type="journal article" date="2012" name="PLoS ONE">
        <title>A Deeply Branching Thermophilic Bacterium with an Ancient Acetyl-CoA Pathway Dominates a Subsurface Ecosystem.</title>
        <authorList>
            <person name="Takami H."/>
            <person name="Noguchi H."/>
            <person name="Takaki Y."/>
            <person name="Uchiyama I."/>
            <person name="Toyoda A."/>
            <person name="Nishi S."/>
            <person name="Chee G.-J."/>
            <person name="Arai W."/>
            <person name="Nunoura T."/>
            <person name="Itoh T."/>
            <person name="Hattori M."/>
            <person name="Takai K."/>
        </authorList>
    </citation>
    <scope>NUCLEOTIDE SEQUENCE</scope>
</reference>
<name>H5ST86_ACEAU</name>
<feature type="transmembrane region" description="Helical" evidence="1">
    <location>
        <begin position="226"/>
        <end position="245"/>
    </location>
</feature>
<evidence type="ECO:0008006" key="3">
    <source>
        <dbReference type="Google" id="ProtNLM"/>
    </source>
</evidence>
<feature type="transmembrane region" description="Helical" evidence="1">
    <location>
        <begin position="12"/>
        <end position="31"/>
    </location>
</feature>
<feature type="transmembrane region" description="Helical" evidence="1">
    <location>
        <begin position="56"/>
        <end position="80"/>
    </location>
</feature>
<accession>H5ST86</accession>
<reference evidence="2" key="1">
    <citation type="journal article" date="2005" name="Environ. Microbiol.">
        <title>Genetic and functional properties of uncultivated thermophilic crenarchaeotes from a subsurface gold mine as revealed by analysis of genome fragments.</title>
        <authorList>
            <person name="Nunoura T."/>
            <person name="Hirayama H."/>
            <person name="Takami H."/>
            <person name="Oida H."/>
            <person name="Nishi S."/>
            <person name="Shimamura S."/>
            <person name="Suzuki Y."/>
            <person name="Inagaki F."/>
            <person name="Takai K."/>
            <person name="Nealson K.H."/>
            <person name="Horikoshi K."/>
        </authorList>
    </citation>
    <scope>NUCLEOTIDE SEQUENCE</scope>
</reference>
<evidence type="ECO:0000256" key="1">
    <source>
        <dbReference type="SAM" id="Phobius"/>
    </source>
</evidence>